<gene>
    <name evidence="1" type="ORF">FED44_02870</name>
</gene>
<dbReference type="OrthoDB" id="3544161at2"/>
<dbReference type="EMBL" id="VANP01000001">
    <property type="protein sequence ID" value="TLP66433.1"/>
    <property type="molecule type" value="Genomic_DNA"/>
</dbReference>
<dbReference type="AlphaFoldDB" id="A0A5R8ZKU8"/>
<reference evidence="1" key="1">
    <citation type="submission" date="2019-05" db="EMBL/GenBank/DDBJ databases">
        <title>Isolation, diversity and antifungal activity of Actinobacteria from wheat.</title>
        <authorList>
            <person name="Yu B."/>
        </authorList>
    </citation>
    <scope>NUCLEOTIDE SEQUENCE [LARGE SCALE GENOMIC DNA]</scope>
    <source>
        <strain evidence="1">NEAU-HEGS1-5</strain>
    </source>
</reference>
<accession>A0A5R8ZKU8</accession>
<dbReference type="Proteomes" id="UP000309033">
    <property type="component" value="Unassembled WGS sequence"/>
</dbReference>
<evidence type="ECO:0000313" key="1">
    <source>
        <dbReference type="EMBL" id="TLP66433.1"/>
    </source>
</evidence>
<proteinExistence type="predicted"/>
<evidence type="ECO:0000313" key="2">
    <source>
        <dbReference type="Proteomes" id="UP000309033"/>
    </source>
</evidence>
<keyword evidence="2" id="KW-1185">Reference proteome</keyword>
<sequence>MTESTITPPEESPGCVCGALLEPGQIHCSKCLARQRWERREKARRRAARRRAITRRPPRGPLGAAALGVIWS</sequence>
<name>A0A5R8ZKU8_9ACTN</name>
<protein>
    <submittedName>
        <fullName evidence="1">Uncharacterized protein</fullName>
    </submittedName>
</protein>
<organism evidence="1 2">
    <name type="scientific">Microbispora triticiradicis</name>
    <dbReference type="NCBI Taxonomy" id="2200763"/>
    <lineage>
        <taxon>Bacteria</taxon>
        <taxon>Bacillati</taxon>
        <taxon>Actinomycetota</taxon>
        <taxon>Actinomycetes</taxon>
        <taxon>Streptosporangiales</taxon>
        <taxon>Streptosporangiaceae</taxon>
        <taxon>Microbispora</taxon>
    </lineage>
</organism>
<comment type="caution">
    <text evidence="1">The sequence shown here is derived from an EMBL/GenBank/DDBJ whole genome shotgun (WGS) entry which is preliminary data.</text>
</comment>